<organism evidence="1 2">
    <name type="scientific">Trebonia kvetii</name>
    <dbReference type="NCBI Taxonomy" id="2480626"/>
    <lineage>
        <taxon>Bacteria</taxon>
        <taxon>Bacillati</taxon>
        <taxon>Actinomycetota</taxon>
        <taxon>Actinomycetes</taxon>
        <taxon>Streptosporangiales</taxon>
        <taxon>Treboniaceae</taxon>
        <taxon>Trebonia</taxon>
    </lineage>
</organism>
<dbReference type="AlphaFoldDB" id="A0A6P2BR62"/>
<dbReference type="Proteomes" id="UP000460272">
    <property type="component" value="Unassembled WGS sequence"/>
</dbReference>
<accession>A0A6P2BR62</accession>
<protein>
    <recommendedName>
        <fullName evidence="3">NurA domain-containing protein</fullName>
    </recommendedName>
</protein>
<name>A0A6P2BR62_9ACTN</name>
<dbReference type="SUPFAM" id="SSF53098">
    <property type="entry name" value="Ribonuclease H-like"/>
    <property type="match status" value="1"/>
</dbReference>
<sequence>MRFSVDGWDPGYGASVELDGDLGESTAKIETGVEVPADRWRPVDPVADGLLPDALLFVDGVRRVEARVWIDGAAAGDGPPGWAPDATEALCASYAAGVVCCCAAGAHIVAAELRRGLFSVAPHASDIQTRAGGYRANLVTQGKSGVPVMTALSQSLQRRLAEVEVITATEARGAADGHVGRHARGEAGDLLIVDGPLHGRQHLPRALGYIKSHRTTYLPPELNAMVGTLAPGQRTPAFLMGTSWDRHSWYLRLPGPAVSPWAGVVRVECPADVPVTEVTRLGGLSQRVLGRFASVAYKDSRAPQNLYPIAGLERELRRRLGDPQLLYRALREAARPAAAQ</sequence>
<dbReference type="EMBL" id="RPFW01000008">
    <property type="protein sequence ID" value="TVZ00941.1"/>
    <property type="molecule type" value="Genomic_DNA"/>
</dbReference>
<keyword evidence="2" id="KW-1185">Reference proteome</keyword>
<dbReference type="InterPro" id="IPR012337">
    <property type="entry name" value="RNaseH-like_sf"/>
</dbReference>
<gene>
    <name evidence="1" type="ORF">EAS64_36750</name>
</gene>
<proteinExistence type="predicted"/>
<reference evidence="1 2" key="1">
    <citation type="submission" date="2018-11" db="EMBL/GenBank/DDBJ databases">
        <title>Trebonia kvetii gen.nov., sp.nov., a novel acidophilic actinobacterium, and proposal of the new actinobacterial family Treboniaceae fam. nov.</title>
        <authorList>
            <person name="Rapoport D."/>
            <person name="Sagova-Mareckova M."/>
            <person name="Sedlacek I."/>
            <person name="Provaznik J."/>
            <person name="Kralova S."/>
            <person name="Pavlinic D."/>
            <person name="Benes V."/>
            <person name="Kopecky J."/>
        </authorList>
    </citation>
    <scope>NUCLEOTIDE SEQUENCE [LARGE SCALE GENOMIC DNA]</scope>
    <source>
        <strain evidence="1 2">15Tr583</strain>
    </source>
</reference>
<evidence type="ECO:0008006" key="3">
    <source>
        <dbReference type="Google" id="ProtNLM"/>
    </source>
</evidence>
<evidence type="ECO:0000313" key="2">
    <source>
        <dbReference type="Proteomes" id="UP000460272"/>
    </source>
</evidence>
<evidence type="ECO:0000313" key="1">
    <source>
        <dbReference type="EMBL" id="TVZ00941.1"/>
    </source>
</evidence>
<dbReference type="OrthoDB" id="255198at2"/>
<comment type="caution">
    <text evidence="1">The sequence shown here is derived from an EMBL/GenBank/DDBJ whole genome shotgun (WGS) entry which is preliminary data.</text>
</comment>